<dbReference type="EMBL" id="BGZK01000376">
    <property type="protein sequence ID" value="GBP40111.1"/>
    <property type="molecule type" value="Genomic_DNA"/>
</dbReference>
<reference evidence="1 2" key="1">
    <citation type="journal article" date="2019" name="Commun. Biol.">
        <title>The bagworm genome reveals a unique fibroin gene that provides high tensile strength.</title>
        <authorList>
            <person name="Kono N."/>
            <person name="Nakamura H."/>
            <person name="Ohtoshi R."/>
            <person name="Tomita M."/>
            <person name="Numata K."/>
            <person name="Arakawa K."/>
        </authorList>
    </citation>
    <scope>NUCLEOTIDE SEQUENCE [LARGE SCALE GENOMIC DNA]</scope>
</reference>
<accession>A0A4C1VN59</accession>
<comment type="caution">
    <text evidence="1">The sequence shown here is derived from an EMBL/GenBank/DDBJ whole genome shotgun (WGS) entry which is preliminary data.</text>
</comment>
<dbReference type="Proteomes" id="UP000299102">
    <property type="component" value="Unassembled WGS sequence"/>
</dbReference>
<dbReference type="AlphaFoldDB" id="A0A4C1VN59"/>
<gene>
    <name evidence="1" type="ORF">EVAR_33687_1</name>
</gene>
<name>A0A4C1VN59_EUMVA</name>
<evidence type="ECO:0000313" key="1">
    <source>
        <dbReference type="EMBL" id="GBP40111.1"/>
    </source>
</evidence>
<proteinExistence type="predicted"/>
<protein>
    <submittedName>
        <fullName evidence="1">Uncharacterized protein</fullName>
    </submittedName>
</protein>
<organism evidence="1 2">
    <name type="scientific">Eumeta variegata</name>
    <name type="common">Bagworm moth</name>
    <name type="synonym">Eumeta japonica</name>
    <dbReference type="NCBI Taxonomy" id="151549"/>
    <lineage>
        <taxon>Eukaryota</taxon>
        <taxon>Metazoa</taxon>
        <taxon>Ecdysozoa</taxon>
        <taxon>Arthropoda</taxon>
        <taxon>Hexapoda</taxon>
        <taxon>Insecta</taxon>
        <taxon>Pterygota</taxon>
        <taxon>Neoptera</taxon>
        <taxon>Endopterygota</taxon>
        <taxon>Lepidoptera</taxon>
        <taxon>Glossata</taxon>
        <taxon>Ditrysia</taxon>
        <taxon>Tineoidea</taxon>
        <taxon>Psychidae</taxon>
        <taxon>Oiketicinae</taxon>
        <taxon>Eumeta</taxon>
    </lineage>
</organism>
<evidence type="ECO:0000313" key="2">
    <source>
        <dbReference type="Proteomes" id="UP000299102"/>
    </source>
</evidence>
<keyword evidence="2" id="KW-1185">Reference proteome</keyword>
<sequence length="129" mass="14252">MRYAGAALSMVETGPERAPLVTWRLKQPPHSLYPYARSTPTAALDTKANLLLNRPYRSDITSKTSSSEYRAVHKTLCFVGKIASKLLNHLTGRFSPSHRIGEGMGFGPEGIGFDADDGRTDWCILKSNR</sequence>